<comment type="function">
    <text evidence="17">UDP-N-acetylglucosamine--dolichyl-phosphate N-acetylglucosaminephosphotransferase that operates in the biosynthetic pathway of dolichol-linked oligosaccharides, the glycan precursors employed in protein asparagine (N)-glycosylation. The assembly of dolichol-linked oligosaccharides begins on the cytosolic side of the endoplasmic reticulum membrane and finishes in its lumen. The sequential addition of sugars to dolichol pyrophosphate produces dolichol-linked oligosaccharides containing fourteen sugars, including two GlcNAcs, nine mannoses and three glucoses. Once assembled, the oligosaccharide is transferred from the lipid to nascent proteins by oligosaccharyltransferases. Catalyzes the initial step of dolichol-linked oligosaccharide biosynthesis, transfering GlcNAc-1-P from cytosolic UDP-GlcNAc onto the carrier lipid dolichyl phosphate (P-dolichol), yielding GlcNAc-P-P-dolichol embedded in the cytoplasmic leaflet of the endoplasmic reticulum membrane.</text>
</comment>
<evidence type="ECO:0000256" key="3">
    <source>
        <dbReference type="ARBA" id="ARBA00004922"/>
    </source>
</evidence>
<evidence type="ECO:0000256" key="8">
    <source>
        <dbReference type="ARBA" id="ARBA00022679"/>
    </source>
</evidence>
<dbReference type="EC" id="2.7.8.15" evidence="5"/>
<feature type="transmembrane region" description="Helical" evidence="20">
    <location>
        <begin position="313"/>
        <end position="337"/>
    </location>
</feature>
<keyword evidence="22" id="KW-1185">Reference proteome</keyword>
<feature type="transmembrane region" description="Helical" evidence="20">
    <location>
        <begin position="181"/>
        <end position="203"/>
    </location>
</feature>
<evidence type="ECO:0000256" key="10">
    <source>
        <dbReference type="ARBA" id="ARBA00022723"/>
    </source>
</evidence>
<comment type="cofactor">
    <cofactor evidence="1">
        <name>Mg(2+)</name>
        <dbReference type="ChEBI" id="CHEBI:18420"/>
    </cofactor>
</comment>
<evidence type="ECO:0000313" key="21">
    <source>
        <dbReference type="EMBL" id="KAB1201448.1"/>
    </source>
</evidence>
<keyword evidence="12" id="KW-0460">Magnesium</keyword>
<dbReference type="UniPathway" id="UPA00378"/>
<evidence type="ECO:0000256" key="13">
    <source>
        <dbReference type="ARBA" id="ARBA00022989"/>
    </source>
</evidence>
<feature type="transmembrane region" description="Helical" evidence="20">
    <location>
        <begin position="150"/>
        <end position="169"/>
    </location>
</feature>
<dbReference type="PANTHER" id="PTHR10571:SF0">
    <property type="entry name" value="UDP-N-ACETYLGLUCOSAMINE--DOLICHYL-PHOSPHATE N-ACETYLGLUCOSAMINEPHOSPHOTRANSFERASE"/>
    <property type="match status" value="1"/>
</dbReference>
<evidence type="ECO:0000256" key="6">
    <source>
        <dbReference type="ARBA" id="ARBA00017659"/>
    </source>
</evidence>
<evidence type="ECO:0000256" key="15">
    <source>
        <dbReference type="ARBA" id="ARBA00029567"/>
    </source>
</evidence>
<evidence type="ECO:0000256" key="2">
    <source>
        <dbReference type="ARBA" id="ARBA00004477"/>
    </source>
</evidence>
<keyword evidence="9 20" id="KW-0812">Transmembrane</keyword>
<evidence type="ECO:0000256" key="19">
    <source>
        <dbReference type="SAM" id="MobiDB-lite"/>
    </source>
</evidence>
<gene>
    <name evidence="21" type="ORF">CJ030_MR0G003683</name>
</gene>
<evidence type="ECO:0000256" key="9">
    <source>
        <dbReference type="ARBA" id="ARBA00022692"/>
    </source>
</evidence>
<dbReference type="EMBL" id="RXIC02000066">
    <property type="protein sequence ID" value="KAB1201448.1"/>
    <property type="molecule type" value="Genomic_DNA"/>
</dbReference>
<comment type="caution">
    <text evidence="21">The sequence shown here is derived from an EMBL/GenBank/DDBJ whole genome shotgun (WGS) entry which is preliminary data.</text>
</comment>
<evidence type="ECO:0000256" key="7">
    <source>
        <dbReference type="ARBA" id="ARBA00022676"/>
    </source>
</evidence>
<evidence type="ECO:0000256" key="5">
    <source>
        <dbReference type="ARBA" id="ARBA00013225"/>
    </source>
</evidence>
<dbReference type="Proteomes" id="UP000516437">
    <property type="component" value="Unassembled WGS sequence"/>
</dbReference>
<dbReference type="CDD" id="cd06855">
    <property type="entry name" value="GT_GPT_euk"/>
    <property type="match status" value="1"/>
</dbReference>
<dbReference type="GO" id="GO:0016757">
    <property type="term" value="F:glycosyltransferase activity"/>
    <property type="evidence" value="ECO:0007669"/>
    <property type="project" value="UniProtKB-KW"/>
</dbReference>
<comment type="similarity">
    <text evidence="4">Belongs to the glycosyltransferase 4 family.</text>
</comment>
<keyword evidence="10" id="KW-0479">Metal-binding</keyword>
<feature type="transmembrane region" description="Helical" evidence="20">
    <location>
        <begin position="224"/>
        <end position="243"/>
    </location>
</feature>
<feature type="transmembrane region" description="Helical" evidence="20">
    <location>
        <begin position="123"/>
        <end position="143"/>
    </location>
</feature>
<feature type="transmembrane region" description="Helical" evidence="20">
    <location>
        <begin position="71"/>
        <end position="90"/>
    </location>
</feature>
<comment type="pathway">
    <text evidence="3">Protein modification; protein glycosylation.</text>
</comment>
<evidence type="ECO:0000256" key="17">
    <source>
        <dbReference type="ARBA" id="ARBA00044717"/>
    </source>
</evidence>
<dbReference type="InterPro" id="IPR033895">
    <property type="entry name" value="GPT"/>
</dbReference>
<dbReference type="GO" id="GO:0003975">
    <property type="term" value="F:UDP-N-acetylglucosamine-dolichyl-phosphate N-acetylglucosaminephosphotransferase activity"/>
    <property type="evidence" value="ECO:0007669"/>
    <property type="project" value="UniProtKB-EC"/>
</dbReference>
<evidence type="ECO:0000256" key="1">
    <source>
        <dbReference type="ARBA" id="ARBA00001946"/>
    </source>
</evidence>
<feature type="transmembrane region" description="Helical" evidence="20">
    <location>
        <begin position="40"/>
        <end position="59"/>
    </location>
</feature>
<dbReference type="GO" id="GO:0005789">
    <property type="term" value="C:endoplasmic reticulum membrane"/>
    <property type="evidence" value="ECO:0007669"/>
    <property type="project" value="UniProtKB-SubCell"/>
</dbReference>
<sequence length="422" mass="46620">MAARKRASADTSTEPKSQVKPKSQEPTPTEPPTAPLKSKAGFILAFSLLLLAPYLYLIFHHYKIEHDLKKSILINAGLSLAGFFVTLKMIPVASTYVLRRNLFGYDINKKGTYGGTLRVPESLGIVVGIVFFVLAILFQYFNFTSDSNWLVEYNAALASICFMTLLGFVDDVLDVPWRVKLLLPSFAALPLLMAYAGHTTIVIPKPLIPYVGLEVLDLGWIYKLYMGLLAVFCTNSINIHAGLNGLEVGQTVVIASAILIHNIVQIGASTDPEYKLAHAFSIYLVQPFIATSLALLSYNWYPSSVFVGDTYTYFAGMTMAVVGILGHFSETLLIFFAPQVLNFLLSLPQLSGLVPCPRHRLPRFDSKTGLLTGTNDGTLVNFTLRLLGRMSEKSLCIVLLVFQAIACGLCFMLRYFLAGWYK</sequence>
<comment type="catalytic activity">
    <reaction evidence="18">
        <text>a di-trans,poly-cis-dolichyl phosphate + UDP-N-acetyl-alpha-D-glucosamine = an N-acetyl-alpha-D-glucosaminyl-diphospho-di-trans,poly-cis-dolichol + UMP</text>
        <dbReference type="Rhea" id="RHEA:13289"/>
        <dbReference type="Rhea" id="RHEA-COMP:19498"/>
        <dbReference type="Rhea" id="RHEA-COMP:19507"/>
        <dbReference type="ChEBI" id="CHEBI:57683"/>
        <dbReference type="ChEBI" id="CHEBI:57705"/>
        <dbReference type="ChEBI" id="CHEBI:57865"/>
        <dbReference type="ChEBI" id="CHEBI:58427"/>
        <dbReference type="EC" id="2.7.8.15"/>
    </reaction>
    <physiologicalReaction direction="left-to-right" evidence="18">
        <dbReference type="Rhea" id="RHEA:13290"/>
    </physiologicalReaction>
</comment>
<feature type="transmembrane region" description="Helical" evidence="20">
    <location>
        <begin position="249"/>
        <end position="268"/>
    </location>
</feature>
<feature type="transmembrane region" description="Helical" evidence="20">
    <location>
        <begin position="395"/>
        <end position="417"/>
    </location>
</feature>
<dbReference type="AlphaFoldDB" id="A0A6A1UNI2"/>
<organism evidence="21 22">
    <name type="scientific">Morella rubra</name>
    <name type="common">Chinese bayberry</name>
    <dbReference type="NCBI Taxonomy" id="262757"/>
    <lineage>
        <taxon>Eukaryota</taxon>
        <taxon>Viridiplantae</taxon>
        <taxon>Streptophyta</taxon>
        <taxon>Embryophyta</taxon>
        <taxon>Tracheophyta</taxon>
        <taxon>Spermatophyta</taxon>
        <taxon>Magnoliopsida</taxon>
        <taxon>eudicotyledons</taxon>
        <taxon>Gunneridae</taxon>
        <taxon>Pentapetalae</taxon>
        <taxon>rosids</taxon>
        <taxon>fabids</taxon>
        <taxon>Fagales</taxon>
        <taxon>Myricaceae</taxon>
        <taxon>Morella</taxon>
    </lineage>
</organism>
<comment type="subcellular location">
    <subcellularLocation>
        <location evidence="2">Endoplasmic reticulum membrane</location>
        <topology evidence="2">Multi-pass membrane protein</topology>
    </subcellularLocation>
</comment>
<feature type="transmembrane region" description="Helical" evidence="20">
    <location>
        <begin position="280"/>
        <end position="301"/>
    </location>
</feature>
<keyword evidence="14 20" id="KW-0472">Membrane</keyword>
<feature type="region of interest" description="Disordered" evidence="19">
    <location>
        <begin position="1"/>
        <end position="34"/>
    </location>
</feature>
<evidence type="ECO:0000256" key="4">
    <source>
        <dbReference type="ARBA" id="ARBA00009317"/>
    </source>
</evidence>
<evidence type="ECO:0000256" key="18">
    <source>
        <dbReference type="ARBA" id="ARBA00045078"/>
    </source>
</evidence>
<evidence type="ECO:0000256" key="14">
    <source>
        <dbReference type="ARBA" id="ARBA00023136"/>
    </source>
</evidence>
<dbReference type="OrthoDB" id="10262326at2759"/>
<dbReference type="GO" id="GO:0006488">
    <property type="term" value="P:dolichol-linked oligosaccharide biosynthetic process"/>
    <property type="evidence" value="ECO:0007669"/>
    <property type="project" value="InterPro"/>
</dbReference>
<keyword evidence="13 20" id="KW-1133">Transmembrane helix</keyword>
<keyword evidence="11" id="KW-0256">Endoplasmic reticulum</keyword>
<evidence type="ECO:0000256" key="16">
    <source>
        <dbReference type="ARBA" id="ARBA00033238"/>
    </source>
</evidence>
<evidence type="ECO:0000256" key="11">
    <source>
        <dbReference type="ARBA" id="ARBA00022824"/>
    </source>
</evidence>
<keyword evidence="7" id="KW-0328">Glycosyltransferase</keyword>
<accession>A0A6A1UNI2</accession>
<evidence type="ECO:0000256" key="12">
    <source>
        <dbReference type="ARBA" id="ARBA00022842"/>
    </source>
</evidence>
<evidence type="ECO:0000313" key="22">
    <source>
        <dbReference type="Proteomes" id="UP000516437"/>
    </source>
</evidence>
<reference evidence="21 22" key="1">
    <citation type="journal article" date="2019" name="Plant Biotechnol. J.">
        <title>The red bayberry genome and genetic basis of sex determination.</title>
        <authorList>
            <person name="Jia H.M."/>
            <person name="Jia H.J."/>
            <person name="Cai Q.L."/>
            <person name="Wang Y."/>
            <person name="Zhao H.B."/>
            <person name="Yang W.F."/>
            <person name="Wang G.Y."/>
            <person name="Li Y.H."/>
            <person name="Zhan D.L."/>
            <person name="Shen Y.T."/>
            <person name="Niu Q.F."/>
            <person name="Chang L."/>
            <person name="Qiu J."/>
            <person name="Zhao L."/>
            <person name="Xie H.B."/>
            <person name="Fu W.Y."/>
            <person name="Jin J."/>
            <person name="Li X.W."/>
            <person name="Jiao Y."/>
            <person name="Zhou C.C."/>
            <person name="Tu T."/>
            <person name="Chai C.Y."/>
            <person name="Gao J.L."/>
            <person name="Fan L.J."/>
            <person name="van de Weg E."/>
            <person name="Wang J.Y."/>
            <person name="Gao Z.S."/>
        </authorList>
    </citation>
    <scope>NUCLEOTIDE SEQUENCE [LARGE SCALE GENOMIC DNA]</scope>
    <source>
        <tissue evidence="21">Leaves</tissue>
    </source>
</reference>
<dbReference type="GO" id="GO:0046872">
    <property type="term" value="F:metal ion binding"/>
    <property type="evidence" value="ECO:0007669"/>
    <property type="project" value="UniProtKB-KW"/>
</dbReference>
<name>A0A6A1UNI2_9ROSI</name>
<dbReference type="InterPro" id="IPR000715">
    <property type="entry name" value="Glycosyl_transferase_4"/>
</dbReference>
<proteinExistence type="inferred from homology"/>
<dbReference type="PANTHER" id="PTHR10571">
    <property type="entry name" value="UDP-N-ACETYLGLUCOSAMINE--DOLICHYL-PHOSPHATE N-ACETYLGLUCOSAMINEPHOSPHOTRANSFERASE"/>
    <property type="match status" value="1"/>
</dbReference>
<dbReference type="Pfam" id="PF00953">
    <property type="entry name" value="Glycos_transf_4"/>
    <property type="match status" value="1"/>
</dbReference>
<keyword evidence="8 21" id="KW-0808">Transferase</keyword>
<protein>
    <recommendedName>
        <fullName evidence="6">UDP-N-acetylglucosamine--dolichyl-phosphate N-acetylglucosaminephosphotransferase</fullName>
        <ecNumber evidence="5">2.7.8.15</ecNumber>
    </recommendedName>
    <alternativeName>
        <fullName evidence="15">GlcNAc-1-P transferase</fullName>
    </alternativeName>
    <alternativeName>
        <fullName evidence="16">N-acetylglucosamine-1-phosphate transferase</fullName>
    </alternativeName>
</protein>
<evidence type="ECO:0000256" key="20">
    <source>
        <dbReference type="SAM" id="Phobius"/>
    </source>
</evidence>